<dbReference type="InterPro" id="IPR038586">
    <property type="entry name" value="Tctex-1-like_sf"/>
</dbReference>
<dbReference type="GeneID" id="24268123"/>
<dbReference type="Pfam" id="PF03645">
    <property type="entry name" value="Tctex-1"/>
    <property type="match status" value="1"/>
</dbReference>
<dbReference type="Gene3D" id="3.30.1140.40">
    <property type="entry name" value="Tctex-1"/>
    <property type="match status" value="1"/>
</dbReference>
<dbReference type="GO" id="GO:0045505">
    <property type="term" value="F:dynein intermediate chain binding"/>
    <property type="evidence" value="ECO:0007669"/>
    <property type="project" value="TreeGrafter"/>
</dbReference>
<organism evidence="1 2">
    <name type="scientific">Plasmodium fragile</name>
    <dbReference type="NCBI Taxonomy" id="5857"/>
    <lineage>
        <taxon>Eukaryota</taxon>
        <taxon>Sar</taxon>
        <taxon>Alveolata</taxon>
        <taxon>Apicomplexa</taxon>
        <taxon>Aconoidasida</taxon>
        <taxon>Haemosporida</taxon>
        <taxon>Plasmodiidae</taxon>
        <taxon>Plasmodium</taxon>
        <taxon>Plasmodium (Plasmodium)</taxon>
    </lineage>
</organism>
<dbReference type="AlphaFoldDB" id="A0A0D9QKB1"/>
<dbReference type="Proteomes" id="UP000054561">
    <property type="component" value="Unassembled WGS sequence"/>
</dbReference>
<proteinExistence type="predicted"/>
<dbReference type="OMA" id="WSNVICE"/>
<dbReference type="RefSeq" id="XP_012335855.1">
    <property type="nucleotide sequence ID" value="XM_012480432.1"/>
</dbReference>
<dbReference type="EMBL" id="KQ001673">
    <property type="protein sequence ID" value="KJP87505.1"/>
    <property type="molecule type" value="Genomic_DNA"/>
</dbReference>
<sequence length="129" mass="14813">MENDLRGEEKECADRIYSIVDDLLKNKTYSNSEINQWSNIICETSMDFLYSKLLPAKYIISCYILKSASTEAALRFSTYWDNGDKHLQICWPKDQNNSSNMLCYVNVYILKIAQEGIGALCPCGKTEQM</sequence>
<dbReference type="VEuPathDB" id="PlasmoDB:AK88_02809"/>
<reference evidence="1 2" key="1">
    <citation type="submission" date="2014-03" db="EMBL/GenBank/DDBJ databases">
        <title>The Genome Sequence of Plasmodium fragile nilgiri.</title>
        <authorList>
            <consortium name="The Broad Institute Genomics Platform"/>
            <consortium name="The Broad Institute Genome Sequencing Center for Infectious Disease"/>
            <person name="Neafsey D."/>
            <person name="Duraisingh M."/>
            <person name="Young S.K."/>
            <person name="Zeng Q."/>
            <person name="Gargeya S."/>
            <person name="Abouelleil A."/>
            <person name="Alvarado L."/>
            <person name="Chapman S.B."/>
            <person name="Gainer-Dewar J."/>
            <person name="Goldberg J."/>
            <person name="Griggs A."/>
            <person name="Gujja S."/>
            <person name="Hansen M."/>
            <person name="Howarth C."/>
            <person name="Imamovic A."/>
            <person name="Larimer J."/>
            <person name="Pearson M."/>
            <person name="Poon T.W."/>
            <person name="Priest M."/>
            <person name="Roberts A."/>
            <person name="Saif S."/>
            <person name="Shea T."/>
            <person name="Sykes S."/>
            <person name="Wortman J."/>
            <person name="Nusbaum C."/>
            <person name="Birren B."/>
        </authorList>
    </citation>
    <scope>NUCLEOTIDE SEQUENCE [LARGE SCALE GENOMIC DNA]</scope>
    <source>
        <strain evidence="2">nilgiri</strain>
    </source>
</reference>
<dbReference type="PANTHER" id="PTHR21255">
    <property type="entry name" value="T-COMPLEX-ASSOCIATED-TESTIS-EXPRESSED 1/ DYNEIN LIGHT CHAIN"/>
    <property type="match status" value="1"/>
</dbReference>
<dbReference type="OrthoDB" id="10059120at2759"/>
<gene>
    <name evidence="1" type="ORF">AK88_02809</name>
</gene>
<keyword evidence="2" id="KW-1185">Reference proteome</keyword>
<dbReference type="GO" id="GO:0005737">
    <property type="term" value="C:cytoplasm"/>
    <property type="evidence" value="ECO:0007669"/>
    <property type="project" value="TreeGrafter"/>
</dbReference>
<dbReference type="GO" id="GO:0007018">
    <property type="term" value="P:microtubule-based movement"/>
    <property type="evidence" value="ECO:0007669"/>
    <property type="project" value="TreeGrafter"/>
</dbReference>
<dbReference type="GO" id="GO:0005868">
    <property type="term" value="C:cytoplasmic dynein complex"/>
    <property type="evidence" value="ECO:0007669"/>
    <property type="project" value="TreeGrafter"/>
</dbReference>
<accession>A0A0D9QKB1</accession>
<name>A0A0D9QKB1_PLAFR</name>
<protein>
    <submittedName>
        <fullName evidence="1">Uncharacterized protein</fullName>
    </submittedName>
</protein>
<dbReference type="InterPro" id="IPR005334">
    <property type="entry name" value="Tctex-1-like"/>
</dbReference>
<dbReference type="CDD" id="cd21455">
    <property type="entry name" value="DLC-like_DYNLT1_DYNLT3"/>
    <property type="match status" value="1"/>
</dbReference>
<evidence type="ECO:0000313" key="2">
    <source>
        <dbReference type="Proteomes" id="UP000054561"/>
    </source>
</evidence>
<evidence type="ECO:0000313" key="1">
    <source>
        <dbReference type="EMBL" id="KJP87505.1"/>
    </source>
</evidence>
<dbReference type="PANTHER" id="PTHR21255:SF4">
    <property type="entry name" value="DYNEIN LIGHT CHAIN TCTEX-TYPE"/>
    <property type="match status" value="1"/>
</dbReference>